<evidence type="ECO:0000313" key="2">
    <source>
        <dbReference type="EMBL" id="KDA03426.1"/>
    </source>
</evidence>
<protein>
    <recommendedName>
        <fullName evidence="1">Methyltransferase domain-containing protein</fullName>
    </recommendedName>
</protein>
<keyword evidence="3" id="KW-1185">Reference proteome</keyword>
<evidence type="ECO:0000313" key="3">
    <source>
        <dbReference type="Proteomes" id="UP000024942"/>
    </source>
</evidence>
<dbReference type="Gene3D" id="3.40.50.150">
    <property type="entry name" value="Vaccinia Virus protein VP39"/>
    <property type="match status" value="1"/>
</dbReference>
<dbReference type="Pfam" id="PF13847">
    <property type="entry name" value="Methyltransf_31"/>
    <property type="match status" value="1"/>
</dbReference>
<dbReference type="InterPro" id="IPR025714">
    <property type="entry name" value="Methyltranfer_dom"/>
</dbReference>
<proteinExistence type="predicted"/>
<dbReference type="SUPFAM" id="SSF53335">
    <property type="entry name" value="S-adenosyl-L-methionine-dependent methyltransferases"/>
    <property type="match status" value="1"/>
</dbReference>
<dbReference type="AlphaFoldDB" id="A0A059G9F4"/>
<sequence>MMKSLVELANDFGSDKGTLTGDAHTYAYIYDLLFTPLRRQSVTFCEIGLQRGGPEHKNPNSRATTDVPSVRMWDSYFPDVQIYGLDISDFSAFEKENFRFHQVDCGDAEQLERVADQLPEMDVILDDASHASYHQQLTLTKLFRKLKPGGIYIIEDVNWQPEHMEEALPNVVKTAELFKRDTAPSQALSAEVWAMRDQFQSLSLISNASLEAHRRYYNATVLNTVSKRDAARDAFGKMVERNARGIFRGESPNRDYEKLIIFRKA</sequence>
<dbReference type="EMBL" id="ARYL01000006">
    <property type="protein sequence ID" value="KDA03426.1"/>
    <property type="molecule type" value="Genomic_DNA"/>
</dbReference>
<dbReference type="InterPro" id="IPR029063">
    <property type="entry name" value="SAM-dependent_MTases_sf"/>
</dbReference>
<dbReference type="OrthoDB" id="9801363at2"/>
<dbReference type="RefSeq" id="WP_084146157.1">
    <property type="nucleotide sequence ID" value="NZ_ARYL01000006.1"/>
</dbReference>
<accession>A0A059G9F4</accession>
<comment type="caution">
    <text evidence="2">The sequence shown here is derived from an EMBL/GenBank/DDBJ whole genome shotgun (WGS) entry which is preliminary data.</text>
</comment>
<feature type="domain" description="Methyltransferase" evidence="1">
    <location>
        <begin position="78"/>
        <end position="171"/>
    </location>
</feature>
<dbReference type="eggNOG" id="COG0457">
    <property type="taxonomic scope" value="Bacteria"/>
</dbReference>
<reference evidence="2 3" key="1">
    <citation type="journal article" date="2014" name="Antonie Van Leeuwenhoek">
        <title>Hyphomonas beringensis sp. nov. and Hyphomonas chukchiensis sp. nov., isolated from surface seawater of the Bering Sea and Chukchi Sea.</title>
        <authorList>
            <person name="Li C."/>
            <person name="Lai Q."/>
            <person name="Li G."/>
            <person name="Dong C."/>
            <person name="Wang J."/>
            <person name="Liao Y."/>
            <person name="Shao Z."/>
        </authorList>
    </citation>
    <scope>NUCLEOTIDE SEQUENCE [LARGE SCALE GENOMIC DNA]</scope>
    <source>
        <strain evidence="2 3">SCH89</strain>
    </source>
</reference>
<dbReference type="PATRIC" id="fig|1280953.3.peg.1224"/>
<gene>
    <name evidence="2" type="ORF">HOC_06073</name>
</gene>
<dbReference type="STRING" id="1280953.HOC_06073"/>
<dbReference type="CDD" id="cd02440">
    <property type="entry name" value="AdoMet_MTases"/>
    <property type="match status" value="1"/>
</dbReference>
<dbReference type="Proteomes" id="UP000024942">
    <property type="component" value="Unassembled WGS sequence"/>
</dbReference>
<organism evidence="2 3">
    <name type="scientific">Hyphomonas oceanitis SCH89</name>
    <dbReference type="NCBI Taxonomy" id="1280953"/>
    <lineage>
        <taxon>Bacteria</taxon>
        <taxon>Pseudomonadati</taxon>
        <taxon>Pseudomonadota</taxon>
        <taxon>Alphaproteobacteria</taxon>
        <taxon>Hyphomonadales</taxon>
        <taxon>Hyphomonadaceae</taxon>
        <taxon>Hyphomonas</taxon>
    </lineage>
</organism>
<evidence type="ECO:0000259" key="1">
    <source>
        <dbReference type="Pfam" id="PF13847"/>
    </source>
</evidence>
<name>A0A059G9F4_9PROT</name>